<evidence type="ECO:0000256" key="1">
    <source>
        <dbReference type="ARBA" id="ARBA00023015"/>
    </source>
</evidence>
<keyword evidence="3" id="KW-0804">Transcription</keyword>
<dbReference type="EMBL" id="UHED01000001">
    <property type="protein sequence ID" value="SUM84339.1"/>
    <property type="molecule type" value="Genomic_DNA"/>
</dbReference>
<name>A0A380HPP6_STASA</name>
<dbReference type="InterPro" id="IPR036388">
    <property type="entry name" value="WH-like_DNA-bd_sf"/>
</dbReference>
<organism evidence="5 6">
    <name type="scientific">Staphylococcus saprophyticus</name>
    <dbReference type="NCBI Taxonomy" id="29385"/>
    <lineage>
        <taxon>Bacteria</taxon>
        <taxon>Bacillati</taxon>
        <taxon>Bacillota</taxon>
        <taxon>Bacilli</taxon>
        <taxon>Bacillales</taxon>
        <taxon>Staphylococcaceae</taxon>
        <taxon>Staphylococcus</taxon>
    </lineage>
</organism>
<keyword evidence="1" id="KW-0805">Transcription regulation</keyword>
<dbReference type="Gene3D" id="1.10.10.10">
    <property type="entry name" value="Winged helix-like DNA-binding domain superfamily/Winged helix DNA-binding domain"/>
    <property type="match status" value="1"/>
</dbReference>
<evidence type="ECO:0000259" key="4">
    <source>
        <dbReference type="Pfam" id="PF22381"/>
    </source>
</evidence>
<dbReference type="Pfam" id="PF22381">
    <property type="entry name" value="Staph_reg_Sar_Rot"/>
    <property type="match status" value="1"/>
</dbReference>
<evidence type="ECO:0000313" key="5">
    <source>
        <dbReference type="EMBL" id="SUM84339.1"/>
    </source>
</evidence>
<evidence type="ECO:0000256" key="3">
    <source>
        <dbReference type="ARBA" id="ARBA00023163"/>
    </source>
</evidence>
<gene>
    <name evidence="5" type="ORF">NCTC7688_02430</name>
</gene>
<dbReference type="GO" id="GO:0003677">
    <property type="term" value="F:DNA binding"/>
    <property type="evidence" value="ECO:0007669"/>
    <property type="project" value="UniProtKB-KW"/>
</dbReference>
<keyword evidence="2" id="KW-0238">DNA-binding</keyword>
<evidence type="ECO:0000256" key="2">
    <source>
        <dbReference type="ARBA" id="ARBA00023125"/>
    </source>
</evidence>
<evidence type="ECO:0000313" key="6">
    <source>
        <dbReference type="Proteomes" id="UP000254707"/>
    </source>
</evidence>
<accession>A0A380HPP6</accession>
<dbReference type="SUPFAM" id="SSF46785">
    <property type="entry name" value="Winged helix' DNA-binding domain"/>
    <property type="match status" value="1"/>
</dbReference>
<sequence length="112" mass="13301">MNTILYEKNRNIIKKAIKKDLGLTFLEIIILEQLKYLNKDKIDAVELKRHLNIDNTPISIQINNLSNFGLFTKSRHEHDERRIYLHSIDFDKITKIIRQYHSIVSNILKINS</sequence>
<proteinExistence type="predicted"/>
<dbReference type="RefSeq" id="WP_037539060.1">
    <property type="nucleotide sequence ID" value="NZ_CP031196.1"/>
</dbReference>
<feature type="domain" description="Transcriptional regulator SarA/SarZ/Rot-like helix-turn-helix" evidence="4">
    <location>
        <begin position="13"/>
        <end position="86"/>
    </location>
</feature>
<reference evidence="5 6" key="1">
    <citation type="submission" date="2018-06" db="EMBL/GenBank/DDBJ databases">
        <authorList>
            <consortium name="Pathogen Informatics"/>
            <person name="Doyle S."/>
        </authorList>
    </citation>
    <scope>NUCLEOTIDE SEQUENCE [LARGE SCALE GENOMIC DNA]</scope>
    <source>
        <strain evidence="5 6">NCTC7688</strain>
    </source>
</reference>
<dbReference type="AlphaFoldDB" id="A0A380HPP6"/>
<dbReference type="InterPro" id="IPR055166">
    <property type="entry name" value="Transc_reg_Sar_Rot_HTH"/>
</dbReference>
<dbReference type="Proteomes" id="UP000254707">
    <property type="component" value="Unassembled WGS sequence"/>
</dbReference>
<protein>
    <submittedName>
        <fullName evidence="5">Transcriptional regulator sarA paralog</fullName>
    </submittedName>
</protein>
<dbReference type="InterPro" id="IPR036390">
    <property type="entry name" value="WH_DNA-bd_sf"/>
</dbReference>